<reference evidence="4 5" key="1">
    <citation type="submission" date="2023-03" db="EMBL/GenBank/DDBJ databases">
        <authorList>
            <person name="Shen W."/>
            <person name="Cai J."/>
        </authorList>
    </citation>
    <scope>NUCLEOTIDE SEQUENCE [LARGE SCALE GENOMIC DNA]</scope>
    <source>
        <strain evidence="4 5">D6-4</strain>
    </source>
</reference>
<keyword evidence="1" id="KW-0472">Membrane</keyword>
<dbReference type="Proteomes" id="UP001252875">
    <property type="component" value="Unassembled WGS sequence"/>
</dbReference>
<dbReference type="Pfam" id="PF11797">
    <property type="entry name" value="WxLIP_HBD"/>
    <property type="match status" value="1"/>
</dbReference>
<accession>A0ABU3F397</accession>
<keyword evidence="1" id="KW-0812">Transmembrane</keyword>
<evidence type="ECO:0000313" key="5">
    <source>
        <dbReference type="Proteomes" id="UP001252875"/>
    </source>
</evidence>
<dbReference type="Pfam" id="PF06030">
    <property type="entry name" value="WxLIP_PGBD"/>
    <property type="match status" value="1"/>
</dbReference>
<name>A0ABU3F397_9ENTE</name>
<protein>
    <submittedName>
        <fullName evidence="4">DUF916 and DUF3324 domain-containing protein</fullName>
    </submittedName>
</protein>
<feature type="domain" description="WxL Interacting Protein host binding" evidence="3">
    <location>
        <begin position="163"/>
        <end position="320"/>
    </location>
</feature>
<evidence type="ECO:0000259" key="2">
    <source>
        <dbReference type="Pfam" id="PF06030"/>
    </source>
</evidence>
<keyword evidence="1" id="KW-1133">Transmembrane helix</keyword>
<gene>
    <name evidence="4" type="ORF">P7D85_17590</name>
</gene>
<sequence>MKFKKSLLTLIITILAVFSGGLTSLASEFSFAVTPIIPDNQIDKTKTFFDLKLNAGQKETVYVQLQNDLDRAVKVDVSVNSATTNTNVIVEYGKNSIKPDKSLKYDLAKYVKAPKQVTLNPHSAVKVPFELQMPAEAFNGVMAGGITFKEAKTEKTTKASSDEKGLAIQNEYSYVVALLMRQNETTVAPKVQMNSVKPSQINARNVILSNLQNDQMTYINQVAIDAEITKKGDSRVLYDEHKDALQVAPNSNFNFPVNLNGKPLEAGDYHIKLVMDGNKSADGKYVRGKDSAGKEVRYQNQWVFEKDFTITGEVARDLNKKDVTVKTDYTWLFVLIGIVMLLLVLFIIWLIWRKKKKNEEEEKRKAE</sequence>
<dbReference type="InterPro" id="IPR010317">
    <property type="entry name" value="WxLIP_PGBD"/>
</dbReference>
<evidence type="ECO:0000313" key="4">
    <source>
        <dbReference type="EMBL" id="MDT2601595.1"/>
    </source>
</evidence>
<proteinExistence type="predicted"/>
<dbReference type="RefSeq" id="WP_311822166.1">
    <property type="nucleotide sequence ID" value="NZ_JARPYF010000011.1"/>
</dbReference>
<comment type="caution">
    <text evidence="4">The sequence shown here is derived from an EMBL/GenBank/DDBJ whole genome shotgun (WGS) entry which is preliminary data.</text>
</comment>
<evidence type="ECO:0000259" key="3">
    <source>
        <dbReference type="Pfam" id="PF11797"/>
    </source>
</evidence>
<dbReference type="InterPro" id="IPR021759">
    <property type="entry name" value="WxLIP_HBD"/>
</dbReference>
<organism evidence="4 5">
    <name type="scientific">Enterococcus hulanensis</name>
    <dbReference type="NCBI Taxonomy" id="2559929"/>
    <lineage>
        <taxon>Bacteria</taxon>
        <taxon>Bacillati</taxon>
        <taxon>Bacillota</taxon>
        <taxon>Bacilli</taxon>
        <taxon>Lactobacillales</taxon>
        <taxon>Enterococcaceae</taxon>
        <taxon>Enterococcus</taxon>
    </lineage>
</organism>
<feature type="transmembrane region" description="Helical" evidence="1">
    <location>
        <begin position="329"/>
        <end position="352"/>
    </location>
</feature>
<feature type="domain" description="WxL Interacting Protein peptidoglycan binding" evidence="2">
    <location>
        <begin position="31"/>
        <end position="150"/>
    </location>
</feature>
<dbReference type="EMBL" id="JARPYI010000012">
    <property type="protein sequence ID" value="MDT2601595.1"/>
    <property type="molecule type" value="Genomic_DNA"/>
</dbReference>
<keyword evidence="5" id="KW-1185">Reference proteome</keyword>
<evidence type="ECO:0000256" key="1">
    <source>
        <dbReference type="SAM" id="Phobius"/>
    </source>
</evidence>